<keyword evidence="6 7" id="KW-0503">Monooxygenase</keyword>
<gene>
    <name evidence="7 9" type="primary">ssuD</name>
    <name evidence="9" type="ORF">V5F32_08905</name>
</gene>
<reference evidence="9 10" key="1">
    <citation type="submission" date="2024-02" db="EMBL/GenBank/DDBJ databases">
        <title>Expansion and revision of Xanthobacter and proposal of Roseixanthobacter gen. nov.</title>
        <authorList>
            <person name="Soltysiak M.P.M."/>
            <person name="Jalihal A."/>
            <person name="Ory A."/>
            <person name="Chrisophersen C."/>
            <person name="Lee A.D."/>
            <person name="Boulton J."/>
            <person name="Springer M."/>
        </authorList>
    </citation>
    <scope>NUCLEOTIDE SEQUENCE [LARGE SCALE GENOMIC DNA]</scope>
    <source>
        <strain evidence="9 10">23A</strain>
    </source>
</reference>
<dbReference type="CDD" id="cd01094">
    <property type="entry name" value="Alkanesulfonate_monoxygenase"/>
    <property type="match status" value="1"/>
</dbReference>
<organism evidence="9 10">
    <name type="scientific">Xanthobacter oligotrophicus</name>
    <dbReference type="NCBI Taxonomy" id="2607286"/>
    <lineage>
        <taxon>Bacteria</taxon>
        <taxon>Pseudomonadati</taxon>
        <taxon>Pseudomonadota</taxon>
        <taxon>Alphaproteobacteria</taxon>
        <taxon>Hyphomicrobiales</taxon>
        <taxon>Xanthobacteraceae</taxon>
        <taxon>Xanthobacter</taxon>
    </lineage>
</organism>
<evidence type="ECO:0000256" key="3">
    <source>
        <dbReference type="ARBA" id="ARBA00022630"/>
    </source>
</evidence>
<protein>
    <recommendedName>
        <fullName evidence="2 7">Alkanesulfonate monooxygenase</fullName>
        <ecNumber evidence="2 7">1.14.14.5</ecNumber>
    </recommendedName>
    <alternativeName>
        <fullName evidence="7">FMNH2-dependent aliphatic sulfonate monooxygenase</fullName>
    </alternativeName>
</protein>
<evidence type="ECO:0000259" key="8">
    <source>
        <dbReference type="Pfam" id="PF00296"/>
    </source>
</evidence>
<keyword evidence="4 7" id="KW-0288">FMN</keyword>
<dbReference type="NCBIfam" id="TIGR03565">
    <property type="entry name" value="alk_sulf_monoox"/>
    <property type="match status" value="1"/>
</dbReference>
<dbReference type="GO" id="GO:0004497">
    <property type="term" value="F:monooxygenase activity"/>
    <property type="evidence" value="ECO:0007669"/>
    <property type="project" value="UniProtKB-KW"/>
</dbReference>
<dbReference type="RefSeq" id="WP_393992185.1">
    <property type="nucleotide sequence ID" value="NZ_JBAFVH010000004.1"/>
</dbReference>
<dbReference type="Pfam" id="PF00296">
    <property type="entry name" value="Bac_luciferase"/>
    <property type="match status" value="1"/>
</dbReference>
<dbReference type="EMBL" id="JBAFVH010000004">
    <property type="protein sequence ID" value="MFG1372281.1"/>
    <property type="molecule type" value="Genomic_DNA"/>
</dbReference>
<evidence type="ECO:0000313" key="9">
    <source>
        <dbReference type="EMBL" id="MFG1372281.1"/>
    </source>
</evidence>
<dbReference type="InterPro" id="IPR036661">
    <property type="entry name" value="Luciferase-like_sf"/>
</dbReference>
<accession>A0ABW6ZU73</accession>
<keyword evidence="10" id="KW-1185">Reference proteome</keyword>
<dbReference type="PANTHER" id="PTHR42847">
    <property type="entry name" value="ALKANESULFONATE MONOOXYGENASE"/>
    <property type="match status" value="1"/>
</dbReference>
<dbReference type="Proteomes" id="UP001604002">
    <property type="component" value="Unassembled WGS sequence"/>
</dbReference>
<dbReference type="InterPro" id="IPR011251">
    <property type="entry name" value="Luciferase-like_dom"/>
</dbReference>
<dbReference type="InterPro" id="IPR019911">
    <property type="entry name" value="Alkanesulphonate_mOase_FMN-dep"/>
</dbReference>
<keyword evidence="5 7" id="KW-0560">Oxidoreductase</keyword>
<evidence type="ECO:0000256" key="1">
    <source>
        <dbReference type="ARBA" id="ARBA00007044"/>
    </source>
</evidence>
<comment type="function">
    <text evidence="7">Catalyzes the desulfonation of aliphatic sulfonates.</text>
</comment>
<feature type="domain" description="Luciferase-like" evidence="8">
    <location>
        <begin position="4"/>
        <end position="326"/>
    </location>
</feature>
<keyword evidence="3 7" id="KW-0285">Flavoprotein</keyword>
<name>A0ABW6ZU73_9HYPH</name>
<evidence type="ECO:0000256" key="6">
    <source>
        <dbReference type="ARBA" id="ARBA00023033"/>
    </source>
</evidence>
<evidence type="ECO:0000256" key="7">
    <source>
        <dbReference type="HAMAP-Rule" id="MF_01229"/>
    </source>
</evidence>
<evidence type="ECO:0000256" key="4">
    <source>
        <dbReference type="ARBA" id="ARBA00022643"/>
    </source>
</evidence>
<evidence type="ECO:0000256" key="5">
    <source>
        <dbReference type="ARBA" id="ARBA00023002"/>
    </source>
</evidence>
<proteinExistence type="inferred from homology"/>
<sequence length="377" mass="40553">MSYEVFWFLPTSGDTRYLGKSDFGRAPTNAYMRQIAETAERLGYDGLLIPTGASCTDPWVTAASLVPVTRRIKLLVALRTSVTGPTAGARQAAALDEALGGRLLLNVVPGGDATELAADGVFLAHDQRYEAADEYLSVWKRLLAGEKVDFAGRHIRVEGAQNFHDPVQKPWPPLYFGGSSPAAHDLAAKHVDAYLTWGEPVAAVAAKIADVREKAARQGRTVRFGVRLHVIVRETEKEAWADAERLISHLTDDDIARAQANYARMDSVGQSQMTALHQGRRDRLVVGPNLWAGVGLVRGGAGTALVGSPEQVVERLEEYAALGVDTFVLSGYPHLEEAIRFAELAFPLIAGKGPVTLRDSAQTGGAFDIRATAVAAS</sequence>
<dbReference type="InterPro" id="IPR050172">
    <property type="entry name" value="SsuD_RutA_monooxygenase"/>
</dbReference>
<comment type="catalytic activity">
    <reaction evidence="7">
        <text>an alkanesulfonate + FMNH2 + O2 = an aldehyde + FMN + sulfite + H2O + 2 H(+)</text>
        <dbReference type="Rhea" id="RHEA:23064"/>
        <dbReference type="ChEBI" id="CHEBI:15377"/>
        <dbReference type="ChEBI" id="CHEBI:15378"/>
        <dbReference type="ChEBI" id="CHEBI:15379"/>
        <dbReference type="ChEBI" id="CHEBI:17359"/>
        <dbReference type="ChEBI" id="CHEBI:17478"/>
        <dbReference type="ChEBI" id="CHEBI:57618"/>
        <dbReference type="ChEBI" id="CHEBI:58210"/>
        <dbReference type="ChEBI" id="CHEBI:134249"/>
        <dbReference type="EC" id="1.14.14.5"/>
    </reaction>
</comment>
<comment type="caution">
    <text evidence="9">The sequence shown here is derived from an EMBL/GenBank/DDBJ whole genome shotgun (WGS) entry which is preliminary data.</text>
</comment>
<dbReference type="HAMAP" id="MF_01229">
    <property type="entry name" value="Alkanesulf_monooxygen"/>
    <property type="match status" value="1"/>
</dbReference>
<dbReference type="PANTHER" id="PTHR42847:SF4">
    <property type="entry name" value="ALKANESULFONATE MONOOXYGENASE-RELATED"/>
    <property type="match status" value="1"/>
</dbReference>
<comment type="similarity">
    <text evidence="1 7">Belongs to the SsuD family.</text>
</comment>
<dbReference type="SUPFAM" id="SSF51679">
    <property type="entry name" value="Bacterial luciferase-like"/>
    <property type="match status" value="1"/>
</dbReference>
<evidence type="ECO:0000313" key="10">
    <source>
        <dbReference type="Proteomes" id="UP001604002"/>
    </source>
</evidence>
<dbReference type="NCBIfam" id="NF001939">
    <property type="entry name" value="PRK00719.1"/>
    <property type="match status" value="1"/>
</dbReference>
<dbReference type="Gene3D" id="3.20.20.30">
    <property type="entry name" value="Luciferase-like domain"/>
    <property type="match status" value="1"/>
</dbReference>
<dbReference type="EC" id="1.14.14.5" evidence="2 7"/>
<evidence type="ECO:0000256" key="2">
    <source>
        <dbReference type="ARBA" id="ARBA00012113"/>
    </source>
</evidence>